<organism evidence="2 3">
    <name type="scientific">Desmophyllum pertusum</name>
    <dbReference type="NCBI Taxonomy" id="174260"/>
    <lineage>
        <taxon>Eukaryota</taxon>
        <taxon>Metazoa</taxon>
        <taxon>Cnidaria</taxon>
        <taxon>Anthozoa</taxon>
        <taxon>Hexacorallia</taxon>
        <taxon>Scleractinia</taxon>
        <taxon>Caryophylliina</taxon>
        <taxon>Caryophylliidae</taxon>
        <taxon>Desmophyllum</taxon>
    </lineage>
</organism>
<evidence type="ECO:0000313" key="3">
    <source>
        <dbReference type="Proteomes" id="UP001163046"/>
    </source>
</evidence>
<reference evidence="2" key="1">
    <citation type="submission" date="2023-01" db="EMBL/GenBank/DDBJ databases">
        <title>Genome assembly of the deep-sea coral Lophelia pertusa.</title>
        <authorList>
            <person name="Herrera S."/>
            <person name="Cordes E."/>
        </authorList>
    </citation>
    <scope>NUCLEOTIDE SEQUENCE</scope>
    <source>
        <strain evidence="2">USNM1676648</strain>
        <tissue evidence="2">Polyp</tissue>
    </source>
</reference>
<dbReference type="OrthoDB" id="10693857at2759"/>
<feature type="signal peptide" evidence="1">
    <location>
        <begin position="1"/>
        <end position="17"/>
    </location>
</feature>
<feature type="chain" id="PRO_5040766358" evidence="1">
    <location>
        <begin position="18"/>
        <end position="98"/>
    </location>
</feature>
<name>A0A9X0DB36_9CNID</name>
<sequence>MKSLLVVLALCLAVTYAENADENEDVYNPDLFEGDMILEPDQRMAAEFGFDVDGEARGSSVSRHWPNAVVPYTIDSSLCKQIYQHFLPTKCQSSHSLS</sequence>
<evidence type="ECO:0000256" key="1">
    <source>
        <dbReference type="SAM" id="SignalP"/>
    </source>
</evidence>
<dbReference type="EMBL" id="MU825399">
    <property type="protein sequence ID" value="KAJ7393146.1"/>
    <property type="molecule type" value="Genomic_DNA"/>
</dbReference>
<keyword evidence="1" id="KW-0732">Signal</keyword>
<evidence type="ECO:0000313" key="2">
    <source>
        <dbReference type="EMBL" id="KAJ7393146.1"/>
    </source>
</evidence>
<gene>
    <name evidence="2" type="ORF">OS493_008449</name>
</gene>
<dbReference type="Proteomes" id="UP001163046">
    <property type="component" value="Unassembled WGS sequence"/>
</dbReference>
<protein>
    <submittedName>
        <fullName evidence="2">Uncharacterized protein</fullName>
    </submittedName>
</protein>
<comment type="caution">
    <text evidence="2">The sequence shown here is derived from an EMBL/GenBank/DDBJ whole genome shotgun (WGS) entry which is preliminary data.</text>
</comment>
<dbReference type="AlphaFoldDB" id="A0A9X0DB36"/>
<keyword evidence="3" id="KW-1185">Reference proteome</keyword>
<proteinExistence type="predicted"/>
<accession>A0A9X0DB36</accession>